<organism evidence="1 2">
    <name type="scientific">Streptomyces spororaveus</name>
    <dbReference type="NCBI Taxonomy" id="284039"/>
    <lineage>
        <taxon>Bacteria</taxon>
        <taxon>Bacillati</taxon>
        <taxon>Actinomycetota</taxon>
        <taxon>Actinomycetes</taxon>
        <taxon>Kitasatosporales</taxon>
        <taxon>Streptomycetaceae</taxon>
        <taxon>Streptomyces</taxon>
    </lineage>
</organism>
<comment type="caution">
    <text evidence="1">The sequence shown here is derived from an EMBL/GenBank/DDBJ whole genome shotgun (WGS) entry which is preliminary data.</text>
</comment>
<protein>
    <submittedName>
        <fullName evidence="1">Uncharacterized protein</fullName>
    </submittedName>
</protein>
<keyword evidence="2" id="KW-1185">Reference proteome</keyword>
<proteinExistence type="predicted"/>
<dbReference type="EMBL" id="BNED01000005">
    <property type="protein sequence ID" value="GHI79507.1"/>
    <property type="molecule type" value="Genomic_DNA"/>
</dbReference>
<gene>
    <name evidence="1" type="ORF">Sspor_50680</name>
</gene>
<sequence length="55" mass="5503">MGPVSGMCPPGTGQGISDRPVLILEGPARSFGGFPAVFRFSGAGRSVKGGRQAIA</sequence>
<evidence type="ECO:0000313" key="2">
    <source>
        <dbReference type="Proteomes" id="UP000608522"/>
    </source>
</evidence>
<accession>A0ABQ3TGN6</accession>
<evidence type="ECO:0000313" key="1">
    <source>
        <dbReference type="EMBL" id="GHI79507.1"/>
    </source>
</evidence>
<reference evidence="2" key="1">
    <citation type="submission" date="2023-07" db="EMBL/GenBank/DDBJ databases">
        <title>Whole genome shotgun sequence of Streptomyces spororaveus NBRC 15456.</title>
        <authorList>
            <person name="Komaki H."/>
            <person name="Tamura T."/>
        </authorList>
    </citation>
    <scope>NUCLEOTIDE SEQUENCE [LARGE SCALE GENOMIC DNA]</scope>
    <source>
        <strain evidence="2">NBRC 15456</strain>
    </source>
</reference>
<dbReference type="Proteomes" id="UP000608522">
    <property type="component" value="Unassembled WGS sequence"/>
</dbReference>
<name>A0ABQ3TGN6_9ACTN</name>